<dbReference type="EMBL" id="JAMZIH010002592">
    <property type="protein sequence ID" value="KAJ1677344.1"/>
    <property type="molecule type" value="Genomic_DNA"/>
</dbReference>
<organism evidence="1 2">
    <name type="scientific">Spiromyces aspiralis</name>
    <dbReference type="NCBI Taxonomy" id="68401"/>
    <lineage>
        <taxon>Eukaryota</taxon>
        <taxon>Fungi</taxon>
        <taxon>Fungi incertae sedis</taxon>
        <taxon>Zoopagomycota</taxon>
        <taxon>Kickxellomycotina</taxon>
        <taxon>Kickxellomycetes</taxon>
        <taxon>Kickxellales</taxon>
        <taxon>Kickxellaceae</taxon>
        <taxon>Spiromyces</taxon>
    </lineage>
</organism>
<sequence length="192" mass="20953">MSIPEILNMAFLETDKRIAEETKSHSGCTAVVSFLQVKHKLVNGKKVSKRILYCANAGDARAVLSRNGKAVRLTYDHKGDDAKEARRIMDSGGFVFNGRVNGVLAVTRALGDSTMKQVVIGNPYTTETSLTETDDLLIIACDGLWDVCSDQKAVDLISGIPDPTKASQILVDYAMENTSMDNITVMVVRMHT</sequence>
<name>A0ACC1HSM1_9FUNG</name>
<evidence type="ECO:0000313" key="1">
    <source>
        <dbReference type="EMBL" id="KAJ1677344.1"/>
    </source>
</evidence>
<evidence type="ECO:0000313" key="2">
    <source>
        <dbReference type="Proteomes" id="UP001145114"/>
    </source>
</evidence>
<reference evidence="1" key="1">
    <citation type="submission" date="2022-06" db="EMBL/GenBank/DDBJ databases">
        <title>Phylogenomic reconstructions and comparative analyses of Kickxellomycotina fungi.</title>
        <authorList>
            <person name="Reynolds N.K."/>
            <person name="Stajich J.E."/>
            <person name="Barry K."/>
            <person name="Grigoriev I.V."/>
            <person name="Crous P."/>
            <person name="Smith M.E."/>
        </authorList>
    </citation>
    <scope>NUCLEOTIDE SEQUENCE</scope>
    <source>
        <strain evidence="1">RSA 2271</strain>
    </source>
</reference>
<keyword evidence="2" id="KW-1185">Reference proteome</keyword>
<dbReference type="Proteomes" id="UP001145114">
    <property type="component" value="Unassembled WGS sequence"/>
</dbReference>
<keyword evidence="1" id="KW-0378">Hydrolase</keyword>
<gene>
    <name evidence="1" type="ORF">EV182_006368</name>
</gene>
<comment type="caution">
    <text evidence="1">The sequence shown here is derived from an EMBL/GenBank/DDBJ whole genome shotgun (WGS) entry which is preliminary data.</text>
</comment>
<accession>A0ACC1HSM1</accession>
<protein>
    <submittedName>
        <fullName evidence="1">Phosphatase 2C</fullName>
        <ecNumber evidence="1">3.1.3.16</ecNumber>
    </submittedName>
</protein>
<dbReference type="EC" id="3.1.3.16" evidence="1"/>
<proteinExistence type="predicted"/>